<gene>
    <name evidence="2" type="ORF">V2S66_32155</name>
</gene>
<evidence type="ECO:0000259" key="1">
    <source>
        <dbReference type="PROSITE" id="PS51186"/>
    </source>
</evidence>
<dbReference type="EMBL" id="JAZEWV010000049">
    <property type="protein sequence ID" value="MEE4546606.1"/>
    <property type="molecule type" value="Genomic_DNA"/>
</dbReference>
<dbReference type="InterPro" id="IPR051531">
    <property type="entry name" value="N-acetyltransferase"/>
</dbReference>
<dbReference type="RefSeq" id="WP_330800325.1">
    <property type="nucleotide sequence ID" value="NZ_JAZEWV010000049.1"/>
</dbReference>
<dbReference type="PROSITE" id="PS51186">
    <property type="entry name" value="GNAT"/>
    <property type="match status" value="1"/>
</dbReference>
<protein>
    <submittedName>
        <fullName evidence="2">GNAT family N-acetyltransferase</fullName>
    </submittedName>
</protein>
<comment type="caution">
    <text evidence="2">The sequence shown here is derived from an EMBL/GenBank/DDBJ whole genome shotgun (WGS) entry which is preliminary data.</text>
</comment>
<dbReference type="Proteomes" id="UP001344658">
    <property type="component" value="Unassembled WGS sequence"/>
</dbReference>
<evidence type="ECO:0000313" key="3">
    <source>
        <dbReference type="Proteomes" id="UP001344658"/>
    </source>
</evidence>
<organism evidence="2 3">
    <name type="scientific">Actinacidiphila polyblastidii</name>
    <dbReference type="NCBI Taxonomy" id="3110430"/>
    <lineage>
        <taxon>Bacteria</taxon>
        <taxon>Bacillati</taxon>
        <taxon>Actinomycetota</taxon>
        <taxon>Actinomycetes</taxon>
        <taxon>Kitasatosporales</taxon>
        <taxon>Streptomycetaceae</taxon>
        <taxon>Actinacidiphila</taxon>
    </lineage>
</organism>
<dbReference type="InterPro" id="IPR016181">
    <property type="entry name" value="Acyl_CoA_acyltransferase"/>
</dbReference>
<sequence length="190" mass="19838">MSALAAQAIGTGRLDLLPLRVEHAEEMAAVLGDPALHTFIGGAPDTPRSLRSRYERMTAGSPDPDVTWLNWVIRVRAAACLAGTVQATVSPSAPAPGGSRGSDATPGAVAEIAWVVGTPWQGRGIATEAARGLVDWLAGQPVSTVTAHVHPDHRASAAVAAAVGLTPTDEWHDGERRWRRTLARGSAPRP</sequence>
<keyword evidence="3" id="KW-1185">Reference proteome</keyword>
<dbReference type="Gene3D" id="3.40.630.30">
    <property type="match status" value="1"/>
</dbReference>
<name>A0ABU7PL88_9ACTN</name>
<dbReference type="PANTHER" id="PTHR43792">
    <property type="entry name" value="GNAT FAMILY, PUTATIVE (AFU_ORTHOLOGUE AFUA_3G00765)-RELATED-RELATED"/>
    <property type="match status" value="1"/>
</dbReference>
<dbReference type="InterPro" id="IPR000182">
    <property type="entry name" value="GNAT_dom"/>
</dbReference>
<dbReference type="SUPFAM" id="SSF55729">
    <property type="entry name" value="Acyl-CoA N-acyltransferases (Nat)"/>
    <property type="match status" value="1"/>
</dbReference>
<feature type="domain" description="N-acetyltransferase" evidence="1">
    <location>
        <begin position="14"/>
        <end position="183"/>
    </location>
</feature>
<dbReference type="Pfam" id="PF13302">
    <property type="entry name" value="Acetyltransf_3"/>
    <property type="match status" value="1"/>
</dbReference>
<dbReference type="PANTHER" id="PTHR43792:SF16">
    <property type="entry name" value="N-ACETYLTRANSFERASE DOMAIN-CONTAINING PROTEIN"/>
    <property type="match status" value="1"/>
</dbReference>
<accession>A0ABU7PL88</accession>
<proteinExistence type="predicted"/>
<evidence type="ECO:0000313" key="2">
    <source>
        <dbReference type="EMBL" id="MEE4546606.1"/>
    </source>
</evidence>
<reference evidence="2 3" key="1">
    <citation type="submission" date="2023-12" db="EMBL/GenBank/DDBJ databases">
        <title>Streptomyces sp. V4-01.</title>
        <authorList>
            <person name="Somphong A."/>
            <person name="Phongsopitanun W."/>
        </authorList>
    </citation>
    <scope>NUCLEOTIDE SEQUENCE [LARGE SCALE GENOMIC DNA]</scope>
    <source>
        <strain evidence="2 3">V4-01</strain>
    </source>
</reference>